<dbReference type="InterPro" id="IPR011013">
    <property type="entry name" value="Gal_mutarotase_sf_dom"/>
</dbReference>
<dbReference type="Gene3D" id="2.60.40.1180">
    <property type="entry name" value="Golgi alpha-mannosidase II"/>
    <property type="match status" value="1"/>
</dbReference>
<evidence type="ECO:0000313" key="6">
    <source>
        <dbReference type="Proteomes" id="UP000603453"/>
    </source>
</evidence>
<dbReference type="InterPro" id="IPR000322">
    <property type="entry name" value="Glyco_hydro_31_TIM"/>
</dbReference>
<evidence type="ECO:0000256" key="1">
    <source>
        <dbReference type="ARBA" id="ARBA00007806"/>
    </source>
</evidence>
<keyword evidence="2" id="KW-0378">Hydrolase</keyword>
<dbReference type="SUPFAM" id="SSF74650">
    <property type="entry name" value="Galactose mutarotase-like"/>
    <property type="match status" value="1"/>
</dbReference>
<dbReference type="SUPFAM" id="SSF51011">
    <property type="entry name" value="Glycosyl hydrolase domain"/>
    <property type="match status" value="1"/>
</dbReference>
<evidence type="ECO:0008006" key="7">
    <source>
        <dbReference type="Google" id="ProtNLM"/>
    </source>
</evidence>
<dbReference type="SUPFAM" id="SSF51445">
    <property type="entry name" value="(Trans)glycosidases"/>
    <property type="match status" value="1"/>
</dbReference>
<dbReference type="NCBIfam" id="NF007746">
    <property type="entry name" value="PRK10426.1"/>
    <property type="match status" value="1"/>
</dbReference>
<dbReference type="EMBL" id="JAEPRD010000006">
    <property type="protein sequence ID" value="KAG2212323.1"/>
    <property type="molecule type" value="Genomic_DNA"/>
</dbReference>
<dbReference type="OrthoDB" id="10070917at2759"/>
<dbReference type="InterPro" id="IPR044112">
    <property type="entry name" value="YihQ_TIM-like"/>
</dbReference>
<dbReference type="Pfam" id="PF21365">
    <property type="entry name" value="Glyco_hydro_31_3rd"/>
    <property type="match status" value="1"/>
</dbReference>
<dbReference type="CDD" id="cd14752">
    <property type="entry name" value="GH31_N"/>
    <property type="match status" value="1"/>
</dbReference>
<reference evidence="5" key="1">
    <citation type="submission" date="2020-12" db="EMBL/GenBank/DDBJ databases">
        <title>Metabolic potential, ecology and presence of endohyphal bacteria is reflected in genomic diversity of Mucoromycotina.</title>
        <authorList>
            <person name="Muszewska A."/>
            <person name="Okrasinska A."/>
            <person name="Steczkiewicz K."/>
            <person name="Drgas O."/>
            <person name="Orlowska M."/>
            <person name="Perlinska-Lenart U."/>
            <person name="Aleksandrzak-Piekarczyk T."/>
            <person name="Szatraj K."/>
            <person name="Zielenkiewicz U."/>
            <person name="Pilsyk S."/>
            <person name="Malc E."/>
            <person name="Mieczkowski P."/>
            <person name="Kruszewska J.S."/>
            <person name="Biernat P."/>
            <person name="Pawlowska J."/>
        </authorList>
    </citation>
    <scope>NUCLEOTIDE SEQUENCE</scope>
    <source>
        <strain evidence="5">WA0000017839</strain>
    </source>
</reference>
<dbReference type="InterPro" id="IPR052990">
    <property type="entry name" value="Sulfoquinovosidase_GH31"/>
</dbReference>
<sequence length="777" mass="87682">MWQSVKKSVGLSSPEEYIQPRLSIGNAVSDQEFSTGHFKVQVDAQALALTVKNGHGRTIWKSLQNMPFLSSSVGKDIVMNGDNGVFRVTETDEKFTRIQTITKIERENDSTIKIYGGLGPKLVLPTHMDYIFTFTEVSHRQLQFSVEIVGRDPSMDAYSRLFLTYESRPEEHFYGFGEQFSYASLKGQKVPILVREQGAGRGAPATASLKDSALSVFGTLGPTDLFATYASIPQYISSDIRCLFMENSEYMSFDLTAPDRVTIRLESDVMRGRILDGKTMLDLLTEYTSYAGRMLPLPDWVSNGVIAGIQGGRDKTRQTVQKLRQYNVPLSAVFIQDWTGQRLQDGGRGVQYTRQWWNWESDDELYPDWDNFVQELSNDKAGTVRVLSYVNPLLANANSKSRIKRNLFPEAQDKGYLVKSTQSSSSDHNALSIKFGQDLEAGLLDLTNPEACTWFKEILKDQVWKSGVSGMMVDFGEHLPSDSNKVTLHSGEAAATYHNHYPEEWAKLHREVIIELGKQDEALCFFRSGYTHSPGRMNLFWAGDQNVTWDQHHGIKSAVIGMLSGGFSGFSITHCDAGGYNSVTSSLPGFKMVRTKELLFRWMELAALTAAYRTTEGLIPSANAQFYDNEDSYEHFAHTAKLFTLIKDYRKTVLKEAYDKGWPLLRHPVLYYPNDKIARELTYQQFMIGSSMMVAPVLTPSASYVKVYFPADAQNVTWRHIWTGKYYPGDGTYKPIDAPVGQPAIFIKEPRGDDGLLNNLLDYATTYYQRKTRPVTK</sequence>
<keyword evidence="2" id="KW-0326">Glycosidase</keyword>
<protein>
    <recommendedName>
        <fullName evidence="7">Alpha-glucosidase</fullName>
    </recommendedName>
</protein>
<evidence type="ECO:0000259" key="3">
    <source>
        <dbReference type="Pfam" id="PF01055"/>
    </source>
</evidence>
<keyword evidence="6" id="KW-1185">Reference proteome</keyword>
<dbReference type="Proteomes" id="UP000603453">
    <property type="component" value="Unassembled WGS sequence"/>
</dbReference>
<evidence type="ECO:0000259" key="4">
    <source>
        <dbReference type="Pfam" id="PF21365"/>
    </source>
</evidence>
<dbReference type="PANTHER" id="PTHR46959:SF2">
    <property type="entry name" value="SULFOQUINOVOSIDASE"/>
    <property type="match status" value="1"/>
</dbReference>
<comment type="caution">
    <text evidence="5">The sequence shown here is derived from an EMBL/GenBank/DDBJ whole genome shotgun (WGS) entry which is preliminary data.</text>
</comment>
<dbReference type="GO" id="GO:0030246">
    <property type="term" value="F:carbohydrate binding"/>
    <property type="evidence" value="ECO:0007669"/>
    <property type="project" value="InterPro"/>
</dbReference>
<dbReference type="Pfam" id="PF01055">
    <property type="entry name" value="Glyco_hydro_31_2nd"/>
    <property type="match status" value="1"/>
</dbReference>
<dbReference type="Gene3D" id="3.20.20.80">
    <property type="entry name" value="Glycosidases"/>
    <property type="match status" value="1"/>
</dbReference>
<dbReference type="InterPro" id="IPR048395">
    <property type="entry name" value="Glyco_hydro_31_C"/>
</dbReference>
<dbReference type="AlphaFoldDB" id="A0A8H7RMF7"/>
<feature type="domain" description="Glycosyl hydrolase family 31 C-terminal" evidence="4">
    <location>
        <begin position="661"/>
        <end position="749"/>
    </location>
</feature>
<evidence type="ECO:0000256" key="2">
    <source>
        <dbReference type="RuleBase" id="RU361185"/>
    </source>
</evidence>
<evidence type="ECO:0000313" key="5">
    <source>
        <dbReference type="EMBL" id="KAG2212323.1"/>
    </source>
</evidence>
<dbReference type="PANTHER" id="PTHR46959">
    <property type="entry name" value="SULFOQUINOVOSIDASE"/>
    <property type="match status" value="1"/>
</dbReference>
<accession>A0A8H7RMF7</accession>
<dbReference type="GO" id="GO:0004553">
    <property type="term" value="F:hydrolase activity, hydrolyzing O-glycosyl compounds"/>
    <property type="evidence" value="ECO:0007669"/>
    <property type="project" value="InterPro"/>
</dbReference>
<dbReference type="InterPro" id="IPR017853">
    <property type="entry name" value="GH"/>
</dbReference>
<dbReference type="Gene3D" id="2.60.40.1760">
    <property type="entry name" value="glycosyl hydrolase (family 31)"/>
    <property type="match status" value="1"/>
</dbReference>
<feature type="domain" description="Glycoside hydrolase family 31 TIM barrel" evidence="3">
    <location>
        <begin position="313"/>
        <end position="627"/>
    </location>
</feature>
<name>A0A8H7RMF7_9FUNG</name>
<organism evidence="5 6">
    <name type="scientific">Mucor saturninus</name>
    <dbReference type="NCBI Taxonomy" id="64648"/>
    <lineage>
        <taxon>Eukaryota</taxon>
        <taxon>Fungi</taxon>
        <taxon>Fungi incertae sedis</taxon>
        <taxon>Mucoromycota</taxon>
        <taxon>Mucoromycotina</taxon>
        <taxon>Mucoromycetes</taxon>
        <taxon>Mucorales</taxon>
        <taxon>Mucorineae</taxon>
        <taxon>Mucoraceae</taxon>
        <taxon>Mucor</taxon>
    </lineage>
</organism>
<dbReference type="InterPro" id="IPR013780">
    <property type="entry name" value="Glyco_hydro_b"/>
</dbReference>
<dbReference type="GO" id="GO:0005975">
    <property type="term" value="P:carbohydrate metabolic process"/>
    <property type="evidence" value="ECO:0007669"/>
    <property type="project" value="InterPro"/>
</dbReference>
<proteinExistence type="inferred from homology"/>
<gene>
    <name evidence="5" type="ORF">INT47_001683</name>
</gene>
<comment type="similarity">
    <text evidence="1 2">Belongs to the glycosyl hydrolase 31 family.</text>
</comment>
<dbReference type="CDD" id="cd06594">
    <property type="entry name" value="GH31_glucosidase_YihQ"/>
    <property type="match status" value="1"/>
</dbReference>